<keyword evidence="5 7" id="KW-0472">Membrane</keyword>
<feature type="transmembrane region" description="Helical" evidence="7">
    <location>
        <begin position="292"/>
        <end position="310"/>
    </location>
</feature>
<accession>A0ABV5X0K5</accession>
<evidence type="ECO:0000256" key="3">
    <source>
        <dbReference type="ARBA" id="ARBA00022692"/>
    </source>
</evidence>
<organism evidence="9 10">
    <name type="scientific">Brevibacterium otitidis</name>
    <dbReference type="NCBI Taxonomy" id="53364"/>
    <lineage>
        <taxon>Bacteria</taxon>
        <taxon>Bacillati</taxon>
        <taxon>Actinomycetota</taxon>
        <taxon>Actinomycetes</taxon>
        <taxon>Micrococcales</taxon>
        <taxon>Brevibacteriaceae</taxon>
        <taxon>Brevibacterium</taxon>
    </lineage>
</organism>
<feature type="transmembrane region" description="Helical" evidence="7">
    <location>
        <begin position="86"/>
        <end position="112"/>
    </location>
</feature>
<proteinExistence type="predicted"/>
<evidence type="ECO:0000256" key="5">
    <source>
        <dbReference type="ARBA" id="ARBA00023136"/>
    </source>
</evidence>
<dbReference type="RefSeq" id="WP_376839024.1">
    <property type="nucleotide sequence ID" value="NZ_JBHMAU010000033.1"/>
</dbReference>
<keyword evidence="3 7" id="KW-0812">Transmembrane</keyword>
<reference evidence="9 10" key="1">
    <citation type="submission" date="2024-09" db="EMBL/GenBank/DDBJ databases">
        <authorList>
            <person name="Sun Q."/>
            <person name="Mori K."/>
        </authorList>
    </citation>
    <scope>NUCLEOTIDE SEQUENCE [LARGE SCALE GENOMIC DNA]</scope>
    <source>
        <strain evidence="9 10">JCM 11683</strain>
    </source>
</reference>
<evidence type="ECO:0000313" key="9">
    <source>
        <dbReference type="EMBL" id="MFB9775683.1"/>
    </source>
</evidence>
<evidence type="ECO:0000259" key="8">
    <source>
        <dbReference type="PROSITE" id="PS50850"/>
    </source>
</evidence>
<evidence type="ECO:0000256" key="6">
    <source>
        <dbReference type="SAM" id="MobiDB-lite"/>
    </source>
</evidence>
<keyword evidence="4 7" id="KW-1133">Transmembrane helix</keyword>
<dbReference type="InterPro" id="IPR011701">
    <property type="entry name" value="MFS"/>
</dbReference>
<dbReference type="InterPro" id="IPR036259">
    <property type="entry name" value="MFS_trans_sf"/>
</dbReference>
<dbReference type="PANTHER" id="PTHR23513">
    <property type="entry name" value="INTEGRAL MEMBRANE EFFLUX PROTEIN-RELATED"/>
    <property type="match status" value="1"/>
</dbReference>
<dbReference type="SUPFAM" id="SSF103473">
    <property type="entry name" value="MFS general substrate transporter"/>
    <property type="match status" value="1"/>
</dbReference>
<sequence length="438" mass="46183">MSARTLVRGPVARITAVSLGSNIVDGIRVAAFAALAAGYADSALEVALVATVATLPEVFLSIPIGVMLDRWSKLRTLYLVNLARALLLMGLAVALYLGAGSILLLCAFAFIFGTLEELYDSASVLVVPDLTEPNEYLKSNASIRWVQELGNGAIGPFVGAVLVGWSATTPFTLSAGLLLIVALALRSLHRSHVLVPDQSPAEGQHDEARQGNEWDERAAEATPQPTATTLEDRTRTFIKELWDGLVVAWRNPFARNIVAVFGLWNLFGWMPESILIVYVLEALEGDGSTYGLLLAITSVGALLGGLALLVTPDAVSVRWVTALALGVYAVTIAVPGIWPSFWVAAVAFFVQGLPLVLLNGTVAAQMQLTIDRRFFGRVYAVIGTVGSLGMTVGLFLGGVVADLTSTPFVFVLAGAGIGVAALVAALTFSSTTASIKDD</sequence>
<feature type="transmembrane region" description="Helical" evidence="7">
    <location>
        <begin position="157"/>
        <end position="185"/>
    </location>
</feature>
<evidence type="ECO:0000313" key="10">
    <source>
        <dbReference type="Proteomes" id="UP001589707"/>
    </source>
</evidence>
<dbReference type="PROSITE" id="PS50850">
    <property type="entry name" value="MFS"/>
    <property type="match status" value="1"/>
</dbReference>
<dbReference type="Proteomes" id="UP001589707">
    <property type="component" value="Unassembled WGS sequence"/>
</dbReference>
<feature type="compositionally biased region" description="Basic and acidic residues" evidence="6">
    <location>
        <begin position="203"/>
        <end position="219"/>
    </location>
</feature>
<evidence type="ECO:0000256" key="2">
    <source>
        <dbReference type="ARBA" id="ARBA00022475"/>
    </source>
</evidence>
<feature type="transmembrane region" description="Helical" evidence="7">
    <location>
        <begin position="257"/>
        <end position="280"/>
    </location>
</feature>
<dbReference type="InterPro" id="IPR020846">
    <property type="entry name" value="MFS_dom"/>
</dbReference>
<feature type="transmembrane region" description="Helical" evidence="7">
    <location>
        <begin position="408"/>
        <end position="428"/>
    </location>
</feature>
<feature type="transmembrane region" description="Helical" evidence="7">
    <location>
        <begin position="46"/>
        <end position="66"/>
    </location>
</feature>
<comment type="caution">
    <text evidence="9">The sequence shown here is derived from an EMBL/GenBank/DDBJ whole genome shotgun (WGS) entry which is preliminary data.</text>
</comment>
<dbReference type="EMBL" id="JBHMAU010000033">
    <property type="protein sequence ID" value="MFB9775683.1"/>
    <property type="molecule type" value="Genomic_DNA"/>
</dbReference>
<dbReference type="Gene3D" id="1.20.1250.20">
    <property type="entry name" value="MFS general substrate transporter like domains"/>
    <property type="match status" value="1"/>
</dbReference>
<feature type="region of interest" description="Disordered" evidence="6">
    <location>
        <begin position="197"/>
        <end position="226"/>
    </location>
</feature>
<dbReference type="Pfam" id="PF07690">
    <property type="entry name" value="MFS_1"/>
    <property type="match status" value="1"/>
</dbReference>
<dbReference type="CDD" id="cd06173">
    <property type="entry name" value="MFS_MefA_like"/>
    <property type="match status" value="1"/>
</dbReference>
<feature type="transmembrane region" description="Helical" evidence="7">
    <location>
        <begin position="317"/>
        <end position="335"/>
    </location>
</feature>
<dbReference type="PANTHER" id="PTHR23513:SF6">
    <property type="entry name" value="MAJOR FACILITATOR SUPERFAMILY ASSOCIATED DOMAIN-CONTAINING PROTEIN"/>
    <property type="match status" value="1"/>
</dbReference>
<feature type="domain" description="Major facilitator superfamily (MFS) profile" evidence="8">
    <location>
        <begin position="254"/>
        <end position="438"/>
    </location>
</feature>
<name>A0ABV5X0K5_9MICO</name>
<feature type="transmembrane region" description="Helical" evidence="7">
    <location>
        <begin position="12"/>
        <end position="40"/>
    </location>
</feature>
<keyword evidence="10" id="KW-1185">Reference proteome</keyword>
<evidence type="ECO:0000256" key="4">
    <source>
        <dbReference type="ARBA" id="ARBA00022989"/>
    </source>
</evidence>
<evidence type="ECO:0000256" key="7">
    <source>
        <dbReference type="SAM" id="Phobius"/>
    </source>
</evidence>
<protein>
    <submittedName>
        <fullName evidence="9">MFS transporter</fullName>
    </submittedName>
</protein>
<keyword evidence="2" id="KW-1003">Cell membrane</keyword>
<gene>
    <name evidence="9" type="ORF">ACFFN1_04550</name>
</gene>
<evidence type="ECO:0000256" key="1">
    <source>
        <dbReference type="ARBA" id="ARBA00004651"/>
    </source>
</evidence>
<feature type="transmembrane region" description="Helical" evidence="7">
    <location>
        <begin position="374"/>
        <end position="396"/>
    </location>
</feature>
<feature type="transmembrane region" description="Helical" evidence="7">
    <location>
        <begin position="341"/>
        <end position="362"/>
    </location>
</feature>
<comment type="subcellular location">
    <subcellularLocation>
        <location evidence="1">Cell membrane</location>
        <topology evidence="1">Multi-pass membrane protein</topology>
    </subcellularLocation>
</comment>